<dbReference type="Gene3D" id="2.60.120.560">
    <property type="entry name" value="Exo-inulinase, domain 1"/>
    <property type="match status" value="1"/>
</dbReference>
<evidence type="ECO:0000256" key="4">
    <source>
        <dbReference type="RuleBase" id="RU362110"/>
    </source>
</evidence>
<dbReference type="RefSeq" id="WP_146562863.1">
    <property type="nucleotide sequence ID" value="NZ_SIHJ01000001.1"/>
</dbReference>
<dbReference type="Gene3D" id="2.115.10.20">
    <property type="entry name" value="Glycosyl hydrolase domain, family 43"/>
    <property type="match status" value="1"/>
</dbReference>
<dbReference type="InterPro" id="IPR013148">
    <property type="entry name" value="Glyco_hydro_32_N"/>
</dbReference>
<dbReference type="AlphaFoldDB" id="A0A5C5VC23"/>
<dbReference type="PANTHER" id="PTHR42800">
    <property type="entry name" value="EXOINULINASE INUD (AFU_ORTHOLOGUE AFUA_5G00480)"/>
    <property type="match status" value="1"/>
</dbReference>
<dbReference type="CDD" id="cd18622">
    <property type="entry name" value="GH32_Inu-like"/>
    <property type="match status" value="1"/>
</dbReference>
<name>A0A5C5VC23_9BACT</name>
<dbReference type="EMBL" id="SIHJ01000001">
    <property type="protein sequence ID" value="TWT36166.1"/>
    <property type="molecule type" value="Genomic_DNA"/>
</dbReference>
<dbReference type="SUPFAM" id="SSF75005">
    <property type="entry name" value="Arabinanase/levansucrase/invertase"/>
    <property type="match status" value="1"/>
</dbReference>
<dbReference type="Proteomes" id="UP000316714">
    <property type="component" value="Unassembled WGS sequence"/>
</dbReference>
<dbReference type="GO" id="GO:0004575">
    <property type="term" value="F:sucrose alpha-glucosidase activity"/>
    <property type="evidence" value="ECO:0007669"/>
    <property type="project" value="TreeGrafter"/>
</dbReference>
<dbReference type="InterPro" id="IPR023296">
    <property type="entry name" value="Glyco_hydro_beta-prop_sf"/>
</dbReference>
<keyword evidence="8" id="KW-1185">Reference proteome</keyword>
<keyword evidence="3 4" id="KW-0326">Glycosidase</keyword>
<evidence type="ECO:0000256" key="3">
    <source>
        <dbReference type="ARBA" id="ARBA00023295"/>
    </source>
</evidence>
<sequence>MPSRVQFAPLLCAVGAVIPPACLFAEQAALPPRGGLIADFESDTYGEWRIEGDAFGAGPARGTLLGQMEVTGFQGGRLVNSFTGGDAATGMLSSPPFEVTSDFLHMLIGGGGHAGQTCVNLLVDGRVVRTATGPNQAPGGSEELVRVYWDVTPLRGKAAVIQIVDRHAGGWGHINVDDIRLSDQPAGVPADKLDGTTHFRTFASYADAGYDQPLRPQFHFTSRKNWINDPNGMVYLDGEYHLFFQHNPLGNEWGNMTWGHAVSPDMVHWRQLPHALLPYGGGTMYSGTAVVDHQDVLGVRTGQTPTLIAAFTHAREPFTQALAYSTDRGRTFELVNGGKPVVGNQGYDPGERDPKVFFHQPSGQWVMVLWVKQGKPGRVLIFNSPDLRNWTEVGRFDRDWVFECMDLVHLPVDGDPDNKKWVIYDASFEYEVGSFDGKQFRSETDALRGEHGPNYYAAQTFNNSPDGRTVIIGWMRGGEEVPFVRAGMPFNMQMSFPSTLELRTTGEGPRLYRWPVVEIEELYAESVAIGESSVQTANASLADFSGELLDVQVEFNAGAATQLTVEVRGQQIEYRDGAFHYAGATLPAPPVDGVAALRVLVDRASVELFANHGAAVSTHYADLSKQGRGVRLSAPQATTLRSLEVHRLRSAWGE</sequence>
<comment type="caution">
    <text evidence="7">The sequence shown here is derived from an EMBL/GenBank/DDBJ whole genome shotgun (WGS) entry which is preliminary data.</text>
</comment>
<gene>
    <name evidence="7" type="primary">sacC</name>
    <name evidence="7" type="ORF">KOR34_10670</name>
</gene>
<dbReference type="InterPro" id="IPR013320">
    <property type="entry name" value="ConA-like_dom_sf"/>
</dbReference>
<dbReference type="Pfam" id="PF00251">
    <property type="entry name" value="Glyco_hydro_32N"/>
    <property type="match status" value="1"/>
</dbReference>
<reference evidence="7 8" key="1">
    <citation type="submission" date="2019-02" db="EMBL/GenBank/DDBJ databases">
        <title>Deep-cultivation of Planctomycetes and their phenomic and genomic characterization uncovers novel biology.</title>
        <authorList>
            <person name="Wiegand S."/>
            <person name="Jogler M."/>
            <person name="Boedeker C."/>
            <person name="Pinto D."/>
            <person name="Vollmers J."/>
            <person name="Rivas-Marin E."/>
            <person name="Kohn T."/>
            <person name="Peeters S.H."/>
            <person name="Heuer A."/>
            <person name="Rast P."/>
            <person name="Oberbeckmann S."/>
            <person name="Bunk B."/>
            <person name="Jeske O."/>
            <person name="Meyerdierks A."/>
            <person name="Storesund J.E."/>
            <person name="Kallscheuer N."/>
            <person name="Luecker S."/>
            <person name="Lage O.M."/>
            <person name="Pohl T."/>
            <person name="Merkel B.J."/>
            <person name="Hornburger P."/>
            <person name="Mueller R.-W."/>
            <person name="Bruemmer F."/>
            <person name="Labrenz M."/>
            <person name="Spormann A.M."/>
            <person name="Op Den Camp H."/>
            <person name="Overmann J."/>
            <person name="Amann R."/>
            <person name="Jetten M.S.M."/>
            <person name="Mascher T."/>
            <person name="Medema M.H."/>
            <person name="Devos D.P."/>
            <person name="Kaster A.-K."/>
            <person name="Ovreas L."/>
            <person name="Rohde M."/>
            <person name="Galperin M.Y."/>
            <person name="Jogler C."/>
        </authorList>
    </citation>
    <scope>NUCLEOTIDE SEQUENCE [LARGE SCALE GENOMIC DNA]</scope>
    <source>
        <strain evidence="7 8">KOR34</strain>
    </source>
</reference>
<evidence type="ECO:0000256" key="1">
    <source>
        <dbReference type="ARBA" id="ARBA00009902"/>
    </source>
</evidence>
<dbReference type="InterPro" id="IPR013189">
    <property type="entry name" value="Glyco_hydro_32_C"/>
</dbReference>
<dbReference type="GO" id="GO:0051669">
    <property type="term" value="F:fructan beta-fructosidase activity"/>
    <property type="evidence" value="ECO:0007669"/>
    <property type="project" value="UniProtKB-EC"/>
</dbReference>
<organism evidence="7 8">
    <name type="scientific">Posidoniimonas corsicana</name>
    <dbReference type="NCBI Taxonomy" id="1938618"/>
    <lineage>
        <taxon>Bacteria</taxon>
        <taxon>Pseudomonadati</taxon>
        <taxon>Planctomycetota</taxon>
        <taxon>Planctomycetia</taxon>
        <taxon>Pirellulales</taxon>
        <taxon>Lacipirellulaceae</taxon>
        <taxon>Posidoniimonas</taxon>
    </lineage>
</organism>
<dbReference type="PANTHER" id="PTHR42800:SF1">
    <property type="entry name" value="EXOINULINASE INUD (AFU_ORTHOLOGUE AFUA_5G00480)"/>
    <property type="match status" value="1"/>
</dbReference>
<accession>A0A5C5VC23</accession>
<keyword evidence="2 4" id="KW-0378">Hydrolase</keyword>
<evidence type="ECO:0000313" key="7">
    <source>
        <dbReference type="EMBL" id="TWT36166.1"/>
    </source>
</evidence>
<comment type="similarity">
    <text evidence="1 4">Belongs to the glycosyl hydrolase 32 family.</text>
</comment>
<evidence type="ECO:0000259" key="5">
    <source>
        <dbReference type="Pfam" id="PF00251"/>
    </source>
</evidence>
<dbReference type="SMART" id="SM00640">
    <property type="entry name" value="Glyco_32"/>
    <property type="match status" value="1"/>
</dbReference>
<feature type="domain" description="Glycosyl hydrolase family 32 C-terminal" evidence="6">
    <location>
        <begin position="577"/>
        <end position="646"/>
    </location>
</feature>
<evidence type="ECO:0000259" key="6">
    <source>
        <dbReference type="Pfam" id="PF08244"/>
    </source>
</evidence>
<evidence type="ECO:0000313" key="8">
    <source>
        <dbReference type="Proteomes" id="UP000316714"/>
    </source>
</evidence>
<dbReference type="Pfam" id="PF08244">
    <property type="entry name" value="Glyco_hydro_32C"/>
    <property type="match status" value="1"/>
</dbReference>
<evidence type="ECO:0000256" key="2">
    <source>
        <dbReference type="ARBA" id="ARBA00022801"/>
    </source>
</evidence>
<feature type="domain" description="Glycosyl hydrolase family 32 N-terminal" evidence="5">
    <location>
        <begin position="219"/>
        <end position="515"/>
    </location>
</feature>
<dbReference type="EC" id="3.2.1.80" evidence="7"/>
<dbReference type="OrthoDB" id="9759709at2"/>
<dbReference type="InterPro" id="IPR001362">
    <property type="entry name" value="Glyco_hydro_32"/>
</dbReference>
<dbReference type="GO" id="GO:0005987">
    <property type="term" value="P:sucrose catabolic process"/>
    <property type="evidence" value="ECO:0007669"/>
    <property type="project" value="TreeGrafter"/>
</dbReference>
<proteinExistence type="inferred from homology"/>
<dbReference type="SUPFAM" id="SSF49899">
    <property type="entry name" value="Concanavalin A-like lectins/glucanases"/>
    <property type="match status" value="1"/>
</dbReference>
<dbReference type="GO" id="GO:0005737">
    <property type="term" value="C:cytoplasm"/>
    <property type="evidence" value="ECO:0007669"/>
    <property type="project" value="TreeGrafter"/>
</dbReference>
<protein>
    <submittedName>
        <fullName evidence="7">Levanase</fullName>
        <ecNumber evidence="7">3.2.1.80</ecNumber>
    </submittedName>
</protein>